<keyword evidence="4" id="KW-1185">Reference proteome</keyword>
<dbReference type="InterPro" id="IPR016187">
    <property type="entry name" value="CTDL_fold"/>
</dbReference>
<dbReference type="Proteomes" id="UP000659388">
    <property type="component" value="Unassembled WGS sequence"/>
</dbReference>
<feature type="domain" description="Sulfatase-modifying factor enzyme-like" evidence="2">
    <location>
        <begin position="64"/>
        <end position="370"/>
    </location>
</feature>
<evidence type="ECO:0000313" key="3">
    <source>
        <dbReference type="EMBL" id="MBL3656387.1"/>
    </source>
</evidence>
<dbReference type="SUPFAM" id="SSF56436">
    <property type="entry name" value="C-type lectin-like"/>
    <property type="match status" value="1"/>
</dbReference>
<dbReference type="AlphaFoldDB" id="A0A937F4S7"/>
<dbReference type="GO" id="GO:0120147">
    <property type="term" value="F:formylglycine-generating oxidase activity"/>
    <property type="evidence" value="ECO:0007669"/>
    <property type="project" value="TreeGrafter"/>
</dbReference>
<evidence type="ECO:0000259" key="2">
    <source>
        <dbReference type="Pfam" id="PF03781"/>
    </source>
</evidence>
<name>A0A937F4S7_9BACT</name>
<gene>
    <name evidence="3" type="ORF">JL102_09620</name>
</gene>
<dbReference type="InterPro" id="IPR042095">
    <property type="entry name" value="SUMF_sf"/>
</dbReference>
<dbReference type="PROSITE" id="PS51257">
    <property type="entry name" value="PROKAR_LIPOPROTEIN"/>
    <property type="match status" value="1"/>
</dbReference>
<dbReference type="Gene3D" id="3.90.1580.10">
    <property type="entry name" value="paralog of FGE (formylglycine-generating enzyme)"/>
    <property type="match status" value="1"/>
</dbReference>
<accession>A0A937F4S7</accession>
<feature type="region of interest" description="Disordered" evidence="1">
    <location>
        <begin position="42"/>
        <end position="65"/>
    </location>
</feature>
<dbReference type="RefSeq" id="WP_202244170.1">
    <property type="nucleotide sequence ID" value="NZ_JAESIY010000004.1"/>
</dbReference>
<evidence type="ECO:0000256" key="1">
    <source>
        <dbReference type="SAM" id="MobiDB-lite"/>
    </source>
</evidence>
<comment type="caution">
    <text evidence="3">The sequence shown here is derived from an EMBL/GenBank/DDBJ whole genome shotgun (WGS) entry which is preliminary data.</text>
</comment>
<organism evidence="3 4">
    <name type="scientific">Fulvivirga sediminis</name>
    <dbReference type="NCBI Taxonomy" id="2803949"/>
    <lineage>
        <taxon>Bacteria</taxon>
        <taxon>Pseudomonadati</taxon>
        <taxon>Bacteroidota</taxon>
        <taxon>Cytophagia</taxon>
        <taxon>Cytophagales</taxon>
        <taxon>Fulvivirgaceae</taxon>
        <taxon>Fulvivirga</taxon>
    </lineage>
</organism>
<dbReference type="EMBL" id="JAESIY010000004">
    <property type="protein sequence ID" value="MBL3656387.1"/>
    <property type="molecule type" value="Genomic_DNA"/>
</dbReference>
<protein>
    <submittedName>
        <fullName evidence="3">Formylglycine-generating enzyme family protein</fullName>
    </submittedName>
</protein>
<dbReference type="Pfam" id="PF03781">
    <property type="entry name" value="FGE-sulfatase"/>
    <property type="match status" value="1"/>
</dbReference>
<dbReference type="InterPro" id="IPR051043">
    <property type="entry name" value="Sulfatase_Mod_Factor_Kinase"/>
</dbReference>
<dbReference type="InterPro" id="IPR005532">
    <property type="entry name" value="SUMF_dom"/>
</dbReference>
<dbReference type="PANTHER" id="PTHR23150:SF19">
    <property type="entry name" value="FORMYLGLYCINE-GENERATING ENZYME"/>
    <property type="match status" value="1"/>
</dbReference>
<dbReference type="PANTHER" id="PTHR23150">
    <property type="entry name" value="SULFATASE MODIFYING FACTOR 1, 2"/>
    <property type="match status" value="1"/>
</dbReference>
<evidence type="ECO:0000313" key="4">
    <source>
        <dbReference type="Proteomes" id="UP000659388"/>
    </source>
</evidence>
<proteinExistence type="predicted"/>
<reference evidence="3" key="1">
    <citation type="submission" date="2021-01" db="EMBL/GenBank/DDBJ databases">
        <title>Fulvivirga kasyanovii gen. nov., sp nov., a novel member of the phylum Bacteroidetes isolated from seawater in a mussel farm.</title>
        <authorList>
            <person name="Zhao L.-H."/>
            <person name="Wang Z.-J."/>
        </authorList>
    </citation>
    <scope>NUCLEOTIDE SEQUENCE</scope>
    <source>
        <strain evidence="3">2943</strain>
    </source>
</reference>
<feature type="compositionally biased region" description="Polar residues" evidence="1">
    <location>
        <begin position="42"/>
        <end position="55"/>
    </location>
</feature>
<sequence>MRSKLIIIVGLLIAFSCKHQQKNGGEGDEMAKDTAVTSCHNNLPSRISSIPSTESVEPRKESSTEGMVLLKGGTFSMGASDKNGRPDEYPQHQVKLSSFYIDETSVTNAQFAEFVEATGYVTTAEQAPDWEELKKQLPLGTPKPADSLLVPSSLVFHGTDGPVPLDNAALWWRWTTGADWRHPHGPGSNINGKENYPVVHVSWYDANAYAKWAGKRLPTEAEYEYAARGGMKDKLYPWGNEEPYQGEPKANTWDGKFPYKNTGRDQFISLAPVKSFPPNGYKLYDMAGNVWEWCADNYRHDYYQSLVGELSVNPTGPESGYDPRQPTVPVKVTRGGSFMCNEMYCSGYRTTSRMMSSPDSGFEHTGFRCVMDLEE</sequence>